<dbReference type="PANTHER" id="PTHR33790">
    <property type="entry name" value="OS05G0344200 PROTEIN"/>
    <property type="match status" value="1"/>
</dbReference>
<organism evidence="1 2">
    <name type="scientific">Rubroshorea leprosula</name>
    <dbReference type="NCBI Taxonomy" id="152421"/>
    <lineage>
        <taxon>Eukaryota</taxon>
        <taxon>Viridiplantae</taxon>
        <taxon>Streptophyta</taxon>
        <taxon>Embryophyta</taxon>
        <taxon>Tracheophyta</taxon>
        <taxon>Spermatophyta</taxon>
        <taxon>Magnoliopsida</taxon>
        <taxon>eudicotyledons</taxon>
        <taxon>Gunneridae</taxon>
        <taxon>Pentapetalae</taxon>
        <taxon>rosids</taxon>
        <taxon>malvids</taxon>
        <taxon>Malvales</taxon>
        <taxon>Dipterocarpaceae</taxon>
        <taxon>Rubroshorea</taxon>
    </lineage>
</organism>
<dbReference type="InterPro" id="IPR009818">
    <property type="entry name" value="PAM2_motif"/>
</dbReference>
<reference evidence="1 2" key="1">
    <citation type="journal article" date="2021" name="Commun. Biol.">
        <title>The genome of Shorea leprosula (Dipterocarpaceae) highlights the ecological relevance of drought in aseasonal tropical rainforests.</title>
        <authorList>
            <person name="Ng K.K.S."/>
            <person name="Kobayashi M.J."/>
            <person name="Fawcett J.A."/>
            <person name="Hatakeyama M."/>
            <person name="Paape T."/>
            <person name="Ng C.H."/>
            <person name="Ang C.C."/>
            <person name="Tnah L.H."/>
            <person name="Lee C.T."/>
            <person name="Nishiyama T."/>
            <person name="Sese J."/>
            <person name="O'Brien M.J."/>
            <person name="Copetti D."/>
            <person name="Mohd Noor M.I."/>
            <person name="Ong R.C."/>
            <person name="Putra M."/>
            <person name="Sireger I.Z."/>
            <person name="Indrioko S."/>
            <person name="Kosugi Y."/>
            <person name="Izuno A."/>
            <person name="Isagi Y."/>
            <person name="Lee S.L."/>
            <person name="Shimizu K.K."/>
        </authorList>
    </citation>
    <scope>NUCLEOTIDE SEQUENCE [LARGE SCALE GENOMIC DNA]</scope>
    <source>
        <strain evidence="1">214</strain>
    </source>
</reference>
<protein>
    <recommendedName>
        <fullName evidence="3">Ataxin-2 C-terminal domain-containing protein</fullName>
    </recommendedName>
</protein>
<dbReference type="Proteomes" id="UP001054252">
    <property type="component" value="Unassembled WGS sequence"/>
</dbReference>
<proteinExistence type="predicted"/>
<dbReference type="Pfam" id="PF07145">
    <property type="entry name" value="PAM2"/>
    <property type="match status" value="1"/>
</dbReference>
<dbReference type="PANTHER" id="PTHR33790:SF1">
    <property type="entry name" value="PROTEIN EARLY RESPONSIVE TO DEHYDRATION 15"/>
    <property type="match status" value="1"/>
</dbReference>
<evidence type="ECO:0008006" key="3">
    <source>
        <dbReference type="Google" id="ProtNLM"/>
    </source>
</evidence>
<accession>A0AAV5KV00</accession>
<evidence type="ECO:0000313" key="2">
    <source>
        <dbReference type="Proteomes" id="UP001054252"/>
    </source>
</evidence>
<evidence type="ECO:0000313" key="1">
    <source>
        <dbReference type="EMBL" id="GKV28223.1"/>
    </source>
</evidence>
<sequence length="127" mass="14979">MEVISSTLNPNAPVFVPLAYRMVEDFSEQWWSLVHSSPCFRDYWLRERFSDPVDDDEPALPDDLDDDNFFLDSKDEEKERDCYKELIPIGALQWRRGRTMVESPRYVEKAPKIVNVKVSPKTIQQPR</sequence>
<gene>
    <name evidence="1" type="ORF">SLEP1_g37304</name>
</gene>
<dbReference type="AlphaFoldDB" id="A0AAV5KV00"/>
<dbReference type="InterPro" id="IPR040414">
    <property type="entry name" value="CID1/CID2"/>
</dbReference>
<keyword evidence="2" id="KW-1185">Reference proteome</keyword>
<comment type="caution">
    <text evidence="1">The sequence shown here is derived from an EMBL/GenBank/DDBJ whole genome shotgun (WGS) entry which is preliminary data.</text>
</comment>
<name>A0AAV5KV00_9ROSI</name>
<dbReference type="EMBL" id="BPVZ01000079">
    <property type="protein sequence ID" value="GKV28223.1"/>
    <property type="molecule type" value="Genomic_DNA"/>
</dbReference>